<evidence type="ECO:0000259" key="5">
    <source>
        <dbReference type="PROSITE" id="PS51296"/>
    </source>
</evidence>
<dbReference type="GO" id="GO:0051537">
    <property type="term" value="F:2 iron, 2 sulfur cluster binding"/>
    <property type="evidence" value="ECO:0007669"/>
    <property type="project" value="UniProtKB-KW"/>
</dbReference>
<organism evidence="6 7">
    <name type="scientific">Paenibacillus silvestris</name>
    <dbReference type="NCBI Taxonomy" id="2606219"/>
    <lineage>
        <taxon>Bacteria</taxon>
        <taxon>Bacillati</taxon>
        <taxon>Bacillota</taxon>
        <taxon>Bacilli</taxon>
        <taxon>Bacillales</taxon>
        <taxon>Paenibacillaceae</taxon>
        <taxon>Paenibacillus</taxon>
    </lineage>
</organism>
<evidence type="ECO:0000256" key="1">
    <source>
        <dbReference type="ARBA" id="ARBA00022714"/>
    </source>
</evidence>
<feature type="domain" description="Rieske" evidence="5">
    <location>
        <begin position="1"/>
        <end position="96"/>
    </location>
</feature>
<dbReference type="GO" id="GO:0004497">
    <property type="term" value="F:monooxygenase activity"/>
    <property type="evidence" value="ECO:0007669"/>
    <property type="project" value="UniProtKB-ARBA"/>
</dbReference>
<dbReference type="GO" id="GO:0016705">
    <property type="term" value="F:oxidoreductase activity, acting on paired donors, with incorporation or reduction of molecular oxygen"/>
    <property type="evidence" value="ECO:0007669"/>
    <property type="project" value="UniProtKB-ARBA"/>
</dbReference>
<dbReference type="CDD" id="cd03467">
    <property type="entry name" value="Rieske"/>
    <property type="match status" value="1"/>
</dbReference>
<evidence type="ECO:0000256" key="4">
    <source>
        <dbReference type="ARBA" id="ARBA00023014"/>
    </source>
</evidence>
<dbReference type="Gene3D" id="2.102.10.10">
    <property type="entry name" value="Rieske [2Fe-2S] iron-sulphur domain"/>
    <property type="match status" value="1"/>
</dbReference>
<reference evidence="6 7" key="1">
    <citation type="submission" date="2019-12" db="EMBL/GenBank/DDBJ databases">
        <title>Paenibacillus sp. nov. sp. isolated from soil.</title>
        <authorList>
            <person name="Kim J."/>
            <person name="Jeong S.E."/>
            <person name="Jung H.S."/>
            <person name="Jeon C.O."/>
        </authorList>
    </citation>
    <scope>NUCLEOTIDE SEQUENCE [LARGE SCALE GENOMIC DNA]</scope>
    <source>
        <strain evidence="6 7">5J-6</strain>
    </source>
</reference>
<keyword evidence="1" id="KW-0001">2Fe-2S</keyword>
<gene>
    <name evidence="6" type="ORF">GQF01_17905</name>
</gene>
<dbReference type="Proteomes" id="UP000481087">
    <property type="component" value="Unassembled WGS sequence"/>
</dbReference>
<dbReference type="InterPro" id="IPR036922">
    <property type="entry name" value="Rieske_2Fe-2S_sf"/>
</dbReference>
<evidence type="ECO:0000313" key="6">
    <source>
        <dbReference type="EMBL" id="MZQ83991.1"/>
    </source>
</evidence>
<keyword evidence="3" id="KW-0408">Iron</keyword>
<keyword evidence="4" id="KW-0411">Iron-sulfur</keyword>
<dbReference type="EMBL" id="WTUZ01000020">
    <property type="protein sequence ID" value="MZQ83991.1"/>
    <property type="molecule type" value="Genomic_DNA"/>
</dbReference>
<accession>A0A6L8V334</accession>
<dbReference type="PROSITE" id="PS51296">
    <property type="entry name" value="RIESKE"/>
    <property type="match status" value="1"/>
</dbReference>
<evidence type="ECO:0000256" key="2">
    <source>
        <dbReference type="ARBA" id="ARBA00022723"/>
    </source>
</evidence>
<dbReference type="RefSeq" id="WP_161408091.1">
    <property type="nucleotide sequence ID" value="NZ_WTUZ01000020.1"/>
</dbReference>
<keyword evidence="7" id="KW-1185">Reference proteome</keyword>
<dbReference type="InterPro" id="IPR017941">
    <property type="entry name" value="Rieske_2Fe-2S"/>
</dbReference>
<dbReference type="SUPFAM" id="SSF50022">
    <property type="entry name" value="ISP domain"/>
    <property type="match status" value="1"/>
</dbReference>
<comment type="caution">
    <text evidence="6">The sequence shown here is derived from an EMBL/GenBank/DDBJ whole genome shotgun (WGS) entry which is preliminary data.</text>
</comment>
<protein>
    <submittedName>
        <fullName evidence="6">Rieske 2Fe-2S domain-containing protein</fullName>
    </submittedName>
</protein>
<keyword evidence="2" id="KW-0479">Metal-binding</keyword>
<proteinExistence type="predicted"/>
<evidence type="ECO:0000256" key="3">
    <source>
        <dbReference type="ARBA" id="ARBA00023004"/>
    </source>
</evidence>
<dbReference type="GO" id="GO:0046872">
    <property type="term" value="F:metal ion binding"/>
    <property type="evidence" value="ECO:0007669"/>
    <property type="project" value="UniProtKB-KW"/>
</dbReference>
<dbReference type="Pfam" id="PF00355">
    <property type="entry name" value="Rieske"/>
    <property type="match status" value="1"/>
</dbReference>
<sequence length="98" mass="10922">MKEILLGPEESFTKLPAEVVFDKNLYWLIQAEDQLTYRLVSSRCPHAGAIVEAEKGEFVCSMHGWTFDLHSGACLNVPTKSLTAYDVVVKEGQLIAHV</sequence>
<name>A0A6L8V334_9BACL</name>
<dbReference type="AlphaFoldDB" id="A0A6L8V334"/>
<evidence type="ECO:0000313" key="7">
    <source>
        <dbReference type="Proteomes" id="UP000481087"/>
    </source>
</evidence>